<proteinExistence type="predicted"/>
<evidence type="ECO:0008006" key="4">
    <source>
        <dbReference type="Google" id="ProtNLM"/>
    </source>
</evidence>
<comment type="caution">
    <text evidence="2">The sequence shown here is derived from an EMBL/GenBank/DDBJ whole genome shotgun (WGS) entry which is preliminary data.</text>
</comment>
<name>A0A840BE53_9RHOO</name>
<feature type="region of interest" description="Disordered" evidence="1">
    <location>
        <begin position="90"/>
        <end position="110"/>
    </location>
</feature>
<dbReference type="AlphaFoldDB" id="A0A840BE53"/>
<evidence type="ECO:0000313" key="3">
    <source>
        <dbReference type="Proteomes" id="UP000561045"/>
    </source>
</evidence>
<organism evidence="2 3">
    <name type="scientific">Niveibacterium umoris</name>
    <dbReference type="NCBI Taxonomy" id="1193620"/>
    <lineage>
        <taxon>Bacteria</taxon>
        <taxon>Pseudomonadati</taxon>
        <taxon>Pseudomonadota</taxon>
        <taxon>Betaproteobacteria</taxon>
        <taxon>Rhodocyclales</taxon>
        <taxon>Rhodocyclaceae</taxon>
        <taxon>Niveibacterium</taxon>
    </lineage>
</organism>
<dbReference type="EMBL" id="JACIET010000001">
    <property type="protein sequence ID" value="MBB4011300.1"/>
    <property type="molecule type" value="Genomic_DNA"/>
</dbReference>
<protein>
    <recommendedName>
        <fullName evidence="4">CENP-V/GFA domain-containing protein</fullName>
    </recommendedName>
</protein>
<reference evidence="2 3" key="1">
    <citation type="submission" date="2020-08" db="EMBL/GenBank/DDBJ databases">
        <title>Genomic Encyclopedia of Type Strains, Phase IV (KMG-IV): sequencing the most valuable type-strain genomes for metagenomic binning, comparative biology and taxonomic classification.</title>
        <authorList>
            <person name="Goeker M."/>
        </authorList>
    </citation>
    <scope>NUCLEOTIDE SEQUENCE [LARGE SCALE GENOMIC DNA]</scope>
    <source>
        <strain evidence="2 3">DSM 106739</strain>
    </source>
</reference>
<accession>A0A840BE53</accession>
<gene>
    <name evidence="2" type="ORF">GGR36_000608</name>
</gene>
<keyword evidence="3" id="KW-1185">Reference proteome</keyword>
<sequence length="110" mass="12129">MQDQGDGYGGPSACGITVEVESGDTPCHRKGDCLWHVSREQVRLQAPPGVVPPHTAMRHGGLQHFCPVCDSATFDTVPDPLWFEPVATRPRRPASQAPWMPYPRCEGRSY</sequence>
<evidence type="ECO:0000256" key="1">
    <source>
        <dbReference type="SAM" id="MobiDB-lite"/>
    </source>
</evidence>
<evidence type="ECO:0000313" key="2">
    <source>
        <dbReference type="EMBL" id="MBB4011300.1"/>
    </source>
</evidence>
<dbReference type="Proteomes" id="UP000561045">
    <property type="component" value="Unassembled WGS sequence"/>
</dbReference>